<dbReference type="PANTHER" id="PTHR37159">
    <property type="entry name" value="GH11867P"/>
    <property type="match status" value="1"/>
</dbReference>
<sequence>MLSMSAAAMAGLITVLTIPTTLDILVFTKRSGCPRTAYRRYFETVLHIYSLYTTDIDDPKSRFWKSLNTIRWKHSTNSKVAGEKGVGFISQRDMALTQFGFTGYALLQPDKLGLTNDKAGREGLNHFWRVIGFMIDISDKANICRESEEETTEFCRKLLDRVFTKWMTDTPKQFDKMIGAMLEGLWYVDVALDADAMMYFWYNLNGLTYNKPMSWYSKFNYAYRKSIIFILGVPFIGQLVRVGFNNYLKLTYWFLERWPVIAWLKFGAEDSRINLYPIST</sequence>
<evidence type="ECO:0000256" key="1">
    <source>
        <dbReference type="SAM" id="Phobius"/>
    </source>
</evidence>
<protein>
    <recommendedName>
        <fullName evidence="4">ER-bound oxygenase mpaB/mpaB'/Rubber oxygenase catalytic domain-containing protein</fullName>
    </recommendedName>
</protein>
<evidence type="ECO:0008006" key="4">
    <source>
        <dbReference type="Google" id="ProtNLM"/>
    </source>
</evidence>
<keyword evidence="3" id="KW-1185">Reference proteome</keyword>
<reference evidence="2 3" key="1">
    <citation type="journal article" date="2021" name="J. Hered.">
        <title>A chromosome-level genome assembly of the parasitoid wasp, Cotesia glomerata (Hymenoptera: Braconidae).</title>
        <authorList>
            <person name="Pinto B.J."/>
            <person name="Weis J.J."/>
            <person name="Gamble T."/>
            <person name="Ode P.J."/>
            <person name="Paul R."/>
            <person name="Zaspel J.M."/>
        </authorList>
    </citation>
    <scope>NUCLEOTIDE SEQUENCE [LARGE SCALE GENOMIC DNA]</scope>
    <source>
        <strain evidence="2">CgM1</strain>
    </source>
</reference>
<keyword evidence="1" id="KW-1133">Transmembrane helix</keyword>
<dbReference type="EMBL" id="JAHXZJ010002982">
    <property type="protein sequence ID" value="KAH0534484.1"/>
    <property type="molecule type" value="Genomic_DNA"/>
</dbReference>
<feature type="transmembrane region" description="Helical" evidence="1">
    <location>
        <begin position="222"/>
        <end position="244"/>
    </location>
</feature>
<gene>
    <name evidence="2" type="ORF">KQX54_004404</name>
</gene>
<keyword evidence="1" id="KW-0812">Transmembrane</keyword>
<name>A0AAV7HWU8_COTGL</name>
<dbReference type="Proteomes" id="UP000826195">
    <property type="component" value="Unassembled WGS sequence"/>
</dbReference>
<evidence type="ECO:0000313" key="3">
    <source>
        <dbReference type="Proteomes" id="UP000826195"/>
    </source>
</evidence>
<dbReference type="AlphaFoldDB" id="A0AAV7HWU8"/>
<comment type="caution">
    <text evidence="2">The sequence shown here is derived from an EMBL/GenBank/DDBJ whole genome shotgun (WGS) entry which is preliminary data.</text>
</comment>
<keyword evidence="1" id="KW-0472">Membrane</keyword>
<feature type="transmembrane region" description="Helical" evidence="1">
    <location>
        <begin position="6"/>
        <end position="27"/>
    </location>
</feature>
<proteinExistence type="predicted"/>
<organism evidence="2 3">
    <name type="scientific">Cotesia glomerata</name>
    <name type="common">Lepidopteran parasitic wasp</name>
    <name type="synonym">Apanteles glomeratus</name>
    <dbReference type="NCBI Taxonomy" id="32391"/>
    <lineage>
        <taxon>Eukaryota</taxon>
        <taxon>Metazoa</taxon>
        <taxon>Ecdysozoa</taxon>
        <taxon>Arthropoda</taxon>
        <taxon>Hexapoda</taxon>
        <taxon>Insecta</taxon>
        <taxon>Pterygota</taxon>
        <taxon>Neoptera</taxon>
        <taxon>Endopterygota</taxon>
        <taxon>Hymenoptera</taxon>
        <taxon>Apocrita</taxon>
        <taxon>Ichneumonoidea</taxon>
        <taxon>Braconidae</taxon>
        <taxon>Microgastrinae</taxon>
        <taxon>Cotesia</taxon>
    </lineage>
</organism>
<dbReference type="PANTHER" id="PTHR37159:SF1">
    <property type="entry name" value="GH11867P"/>
    <property type="match status" value="1"/>
</dbReference>
<accession>A0AAV7HWU8</accession>
<evidence type="ECO:0000313" key="2">
    <source>
        <dbReference type="EMBL" id="KAH0534484.1"/>
    </source>
</evidence>